<keyword evidence="4 7" id="KW-0442">Lipid degradation</keyword>
<evidence type="ECO:0000313" key="8">
    <source>
        <dbReference type="Proteomes" id="UP000046393"/>
    </source>
</evidence>
<name>A0A0N5AL28_9BILA</name>
<dbReference type="Gene3D" id="3.60.60.30">
    <property type="match status" value="1"/>
</dbReference>
<dbReference type="STRING" id="451379.A0A0N5AL28"/>
<dbReference type="InterPro" id="IPR007000">
    <property type="entry name" value="PLipase_B-like"/>
</dbReference>
<dbReference type="Pfam" id="PF04916">
    <property type="entry name" value="Phospholip_B"/>
    <property type="match status" value="1"/>
</dbReference>
<dbReference type="WBParaSite" id="SMUV_0000522001-mRNA-1">
    <property type="protein sequence ID" value="SMUV_0000522001-mRNA-1"/>
    <property type="gene ID" value="SMUV_0000522001"/>
</dbReference>
<dbReference type="GO" id="GO:0004620">
    <property type="term" value="F:phospholipase activity"/>
    <property type="evidence" value="ECO:0007669"/>
    <property type="project" value="InterPro"/>
</dbReference>
<dbReference type="GO" id="GO:0009395">
    <property type="term" value="P:phospholipid catabolic process"/>
    <property type="evidence" value="ECO:0007669"/>
    <property type="project" value="TreeGrafter"/>
</dbReference>
<evidence type="ECO:0000313" key="9">
    <source>
        <dbReference type="WBParaSite" id="SMUV_0000522001-mRNA-1"/>
    </source>
</evidence>
<dbReference type="AlphaFoldDB" id="A0A0N5AL28"/>
<proteinExistence type="inferred from homology"/>
<sequence length="557" mass="64497">CNNTQYRLYGSTEQETEKKSFYTYLSVCTTNGITFTAVKSKNCSDNQKQVALGRYRNAVNETGWGILEIETFAGNYSYDTQAFAAGLAEGLLTRKQIYYHFQNTLEDLCTENDDYCKKLYKHLNKNLQFIREKVKSNNIQSENRYWNQVKLIFYQLTGMYYGFAEDGDYKRSISFNNNLIYLLQISGELFDLNKYLNKTKDLNEDPDPGHCTGLFKIAPGNKDLYFSHVAMNGYNTMNRVLKLYTFDFDPRKVPGHQIAMSSYPASLTSVDDYIMTSAGLGSTETTISIFNTTLYNDQYMTPNSLHCWIRSVIASRLASSAKEWVEIFAKYNSGTYNNQWSVVDYKLFTPGKELPDADVAWVLEQVPGYTVYDDVTWFLKQYQYWPSYNIPFFKFISDISGYTTEAEKTFWRSWKECPRAKIMKRDQHKVANMDDLAKFMRYNDYKHDPFSRCKCIPPYTAEAAMSARGDLNPAGGVYELDGMGHRNHGGIDYKGTDYKMFKQLRFVAWGGPTYDTNCLYAVCWLTTDIKAKHYGQPDVWDFKPMTTNWETDIKTVL</sequence>
<evidence type="ECO:0000256" key="6">
    <source>
        <dbReference type="ARBA" id="ARBA00023180"/>
    </source>
</evidence>
<dbReference type="GO" id="GO:0005576">
    <property type="term" value="C:extracellular region"/>
    <property type="evidence" value="ECO:0007669"/>
    <property type="project" value="TreeGrafter"/>
</dbReference>
<keyword evidence="3 7" id="KW-0378">Hydrolase</keyword>
<comment type="similarity">
    <text evidence="1 7">Belongs to the phospholipase B-like family.</text>
</comment>
<evidence type="ECO:0000256" key="5">
    <source>
        <dbReference type="ARBA" id="ARBA00023098"/>
    </source>
</evidence>
<keyword evidence="5 7" id="KW-0443">Lipid metabolism</keyword>
<evidence type="ECO:0000256" key="1">
    <source>
        <dbReference type="ARBA" id="ARBA00007835"/>
    </source>
</evidence>
<accession>A0A0N5AL28</accession>
<evidence type="ECO:0000256" key="3">
    <source>
        <dbReference type="ARBA" id="ARBA00022801"/>
    </source>
</evidence>
<evidence type="ECO:0000256" key="4">
    <source>
        <dbReference type="ARBA" id="ARBA00022963"/>
    </source>
</evidence>
<dbReference type="Proteomes" id="UP000046393">
    <property type="component" value="Unplaced"/>
</dbReference>
<dbReference type="PANTHER" id="PTHR12370:SF8">
    <property type="entry name" value="PHOSPHOLIPASE B-LIKE 3-RELATED"/>
    <property type="match status" value="1"/>
</dbReference>
<evidence type="ECO:0000256" key="7">
    <source>
        <dbReference type="RuleBase" id="RU364138"/>
    </source>
</evidence>
<protein>
    <recommendedName>
        <fullName evidence="7">Phospholipase B-like</fullName>
        <ecNumber evidence="7">3.1.1.-</ecNumber>
    </recommendedName>
</protein>
<dbReference type="EC" id="3.1.1.-" evidence="7"/>
<evidence type="ECO:0000256" key="2">
    <source>
        <dbReference type="ARBA" id="ARBA00022729"/>
    </source>
</evidence>
<reference evidence="9" key="1">
    <citation type="submission" date="2017-02" db="UniProtKB">
        <authorList>
            <consortium name="WormBaseParasite"/>
        </authorList>
    </citation>
    <scope>IDENTIFICATION</scope>
</reference>
<organism evidence="8 9">
    <name type="scientific">Syphacia muris</name>
    <dbReference type="NCBI Taxonomy" id="451379"/>
    <lineage>
        <taxon>Eukaryota</taxon>
        <taxon>Metazoa</taxon>
        <taxon>Ecdysozoa</taxon>
        <taxon>Nematoda</taxon>
        <taxon>Chromadorea</taxon>
        <taxon>Rhabditida</taxon>
        <taxon>Spirurina</taxon>
        <taxon>Oxyuridomorpha</taxon>
        <taxon>Oxyuroidea</taxon>
        <taxon>Oxyuridae</taxon>
        <taxon>Syphacia</taxon>
    </lineage>
</organism>
<keyword evidence="2" id="KW-0732">Signal</keyword>
<keyword evidence="6" id="KW-0325">Glycoprotein</keyword>
<comment type="function">
    <text evidence="7">Putative phospholipase.</text>
</comment>
<dbReference type="PANTHER" id="PTHR12370">
    <property type="entry name" value="PHOSPHOLIPASE B-RELATED"/>
    <property type="match status" value="1"/>
</dbReference>
<keyword evidence="8" id="KW-1185">Reference proteome</keyword>